<dbReference type="SUPFAM" id="SSF48452">
    <property type="entry name" value="TPR-like"/>
    <property type="match status" value="2"/>
</dbReference>
<name>A0A3L6MTE7_FUSOX</name>
<dbReference type="PANTHER" id="PTHR45588">
    <property type="entry name" value="TPR DOMAIN-CONTAINING PROTEIN"/>
    <property type="match status" value="1"/>
</dbReference>
<sequence length="597" mass="67481">MTLNLEKAGKVPANDPYYDLGDHSRVISTLSVDAQAWFNRGLIWTYSFNHREAAACFEQVIKHDPNCAMGYWGSAFASGPNYNKAWMAFDENDLKLSLQKCYDYSRKAKELALINATLTEQALIEALQYRFPSPNRETVFDFSHSVIAYADAMRRVYHEFPQNDLDVITLTADAMMNTAPWKLFEASTGRPNLSTPVLEITEILEAGLKLPGAEVHPGILHMYIHLVEMSQSPERAVIPADHLRNLVPDAGHMHHMPSHIDVLVGDYRRALNTNKRATIADDMYYAREGGENFYTFYRMHNYHSLVYGAMMAGNSKAALEGADRMEATITDRVLSIESPPMATWMEFYKSVRVHVLIRFGMWDSLKSLPIPEDKELYCVTVAMTYYGKGIAYAATNNVEDADRQRELFREAVQRVPDTRLSFPNKAVDVLGVATAMLDGEIEYRRGNYTMAFDSLRLAIERDDALLYAEPWGWLLPTRHPYAALSLEQGYVEQAALAYAEDLGLDDKLPRAHQHPNNIWALHGYYECLMRLGRKAEARIIKKQLTLASGAADIAVESSCFCRLNTKEMNEEPNKGGNGYSNGEVSQELDGVERKCCQ</sequence>
<reference evidence="5 6" key="1">
    <citation type="journal article" date="2018" name="Sci. Rep.">
        <title>Characterisation of pathogen-specific regions and novel effector candidates in Fusarium oxysporum f. sp. cepae.</title>
        <authorList>
            <person name="Armitage A.D."/>
            <person name="Taylor A."/>
            <person name="Sobczyk M.K."/>
            <person name="Baxter L."/>
            <person name="Greenfield B.P."/>
            <person name="Bates H.J."/>
            <person name="Wilson F."/>
            <person name="Jackson A.C."/>
            <person name="Ott S."/>
            <person name="Harrison R.J."/>
            <person name="Clarkson J.P."/>
        </authorList>
    </citation>
    <scope>NUCLEOTIDE SEQUENCE [LARGE SCALE GENOMIC DNA]</scope>
    <source>
        <strain evidence="5 6">FoC_Fus2</strain>
    </source>
</reference>
<accession>A0A3L6MTE7</accession>
<dbReference type="InterPro" id="IPR019734">
    <property type="entry name" value="TPR_rpt"/>
</dbReference>
<feature type="region of interest" description="Disordered" evidence="4">
    <location>
        <begin position="570"/>
        <end position="597"/>
    </location>
</feature>
<dbReference type="InterPro" id="IPR011990">
    <property type="entry name" value="TPR-like_helical_dom_sf"/>
</dbReference>
<dbReference type="InterPro" id="IPR013105">
    <property type="entry name" value="TPR_2"/>
</dbReference>
<dbReference type="AlphaFoldDB" id="A0A3L6MTE7"/>
<keyword evidence="2 3" id="KW-0802">TPR repeat</keyword>
<gene>
    <name evidence="5" type="ORF">BFJ65_g16783</name>
</gene>
<feature type="repeat" description="TPR" evidence="3">
    <location>
        <begin position="34"/>
        <end position="67"/>
    </location>
</feature>
<comment type="caution">
    <text evidence="5">The sequence shown here is derived from an EMBL/GenBank/DDBJ whole genome shotgun (WGS) entry which is preliminary data.</text>
</comment>
<keyword evidence="1" id="KW-0677">Repeat</keyword>
<evidence type="ECO:0000313" key="6">
    <source>
        <dbReference type="Proteomes" id="UP000270866"/>
    </source>
</evidence>
<evidence type="ECO:0000313" key="5">
    <source>
        <dbReference type="EMBL" id="RKK08122.1"/>
    </source>
</evidence>
<organism evidence="5 6">
    <name type="scientific">Fusarium oxysporum f. sp. cepae</name>
    <dbReference type="NCBI Taxonomy" id="396571"/>
    <lineage>
        <taxon>Eukaryota</taxon>
        <taxon>Fungi</taxon>
        <taxon>Dikarya</taxon>
        <taxon>Ascomycota</taxon>
        <taxon>Pezizomycotina</taxon>
        <taxon>Sordariomycetes</taxon>
        <taxon>Hypocreomycetidae</taxon>
        <taxon>Hypocreales</taxon>
        <taxon>Nectriaceae</taxon>
        <taxon>Fusarium</taxon>
        <taxon>Fusarium oxysporum species complex</taxon>
    </lineage>
</organism>
<dbReference type="Pfam" id="PF07719">
    <property type="entry name" value="TPR_2"/>
    <property type="match status" value="1"/>
</dbReference>
<dbReference type="Gene3D" id="1.25.40.10">
    <property type="entry name" value="Tetratricopeptide repeat domain"/>
    <property type="match status" value="2"/>
</dbReference>
<proteinExistence type="predicted"/>
<dbReference type="PANTHER" id="PTHR45588:SF1">
    <property type="entry name" value="WW DOMAIN-CONTAINING PROTEIN"/>
    <property type="match status" value="1"/>
</dbReference>
<evidence type="ECO:0000256" key="2">
    <source>
        <dbReference type="ARBA" id="ARBA00022803"/>
    </source>
</evidence>
<evidence type="ECO:0000256" key="3">
    <source>
        <dbReference type="PROSITE-ProRule" id="PRU00339"/>
    </source>
</evidence>
<dbReference type="Proteomes" id="UP000270866">
    <property type="component" value="Unassembled WGS sequence"/>
</dbReference>
<dbReference type="SMART" id="SM00028">
    <property type="entry name" value="TPR"/>
    <property type="match status" value="3"/>
</dbReference>
<dbReference type="PROSITE" id="PS50005">
    <property type="entry name" value="TPR"/>
    <property type="match status" value="1"/>
</dbReference>
<protein>
    <submittedName>
        <fullName evidence="5">Uncharacterized protein</fullName>
    </submittedName>
</protein>
<evidence type="ECO:0000256" key="4">
    <source>
        <dbReference type="SAM" id="MobiDB-lite"/>
    </source>
</evidence>
<dbReference type="EMBL" id="MRCU01000014">
    <property type="protein sequence ID" value="RKK08122.1"/>
    <property type="molecule type" value="Genomic_DNA"/>
</dbReference>
<evidence type="ECO:0000256" key="1">
    <source>
        <dbReference type="ARBA" id="ARBA00022737"/>
    </source>
</evidence>